<dbReference type="Proteomes" id="UP001324993">
    <property type="component" value="Chromosome"/>
</dbReference>
<evidence type="ECO:0000256" key="6">
    <source>
        <dbReference type="ARBA" id="ARBA00022777"/>
    </source>
</evidence>
<keyword evidence="9" id="KW-0472">Membrane</keyword>
<name>A0ABZ0RIP8_9BACT</name>
<dbReference type="CDD" id="cd16917">
    <property type="entry name" value="HATPase_UhpB-NarQ-NarX-like"/>
    <property type="match status" value="1"/>
</dbReference>
<feature type="transmembrane region" description="Helical" evidence="9">
    <location>
        <begin position="449"/>
        <end position="470"/>
    </location>
</feature>
<dbReference type="SUPFAM" id="SSF55874">
    <property type="entry name" value="ATPase domain of HSP90 chaperone/DNA topoisomerase II/histidine kinase"/>
    <property type="match status" value="1"/>
</dbReference>
<keyword evidence="3" id="KW-0597">Phosphoprotein</keyword>
<evidence type="ECO:0000256" key="5">
    <source>
        <dbReference type="ARBA" id="ARBA00022741"/>
    </source>
</evidence>
<keyword evidence="13" id="KW-1185">Reference proteome</keyword>
<keyword evidence="4" id="KW-0808">Transferase</keyword>
<gene>
    <name evidence="12" type="ORF">SH580_21230</name>
</gene>
<dbReference type="EMBL" id="CP138858">
    <property type="protein sequence ID" value="WPJ95942.1"/>
    <property type="molecule type" value="Genomic_DNA"/>
</dbReference>
<evidence type="ECO:0000313" key="12">
    <source>
        <dbReference type="EMBL" id="WPJ95942.1"/>
    </source>
</evidence>
<keyword evidence="8" id="KW-0902">Two-component regulatory system</keyword>
<dbReference type="InterPro" id="IPR050482">
    <property type="entry name" value="Sensor_HK_TwoCompSys"/>
</dbReference>
<dbReference type="Pfam" id="PF02518">
    <property type="entry name" value="HATPase_c"/>
    <property type="match status" value="1"/>
</dbReference>
<evidence type="ECO:0000259" key="11">
    <source>
        <dbReference type="Pfam" id="PF07730"/>
    </source>
</evidence>
<evidence type="ECO:0000259" key="10">
    <source>
        <dbReference type="Pfam" id="PF02518"/>
    </source>
</evidence>
<feature type="domain" description="Histidine kinase/HSP90-like ATPase" evidence="10">
    <location>
        <begin position="595"/>
        <end position="677"/>
    </location>
</feature>
<dbReference type="EC" id="2.7.13.3" evidence="2"/>
<dbReference type="Gene3D" id="3.30.565.10">
    <property type="entry name" value="Histidine kinase-like ATPase, C-terminal domain"/>
    <property type="match status" value="1"/>
</dbReference>
<dbReference type="PANTHER" id="PTHR24421:SF10">
    <property type="entry name" value="NITRATE_NITRITE SENSOR PROTEIN NARQ"/>
    <property type="match status" value="1"/>
</dbReference>
<dbReference type="PANTHER" id="PTHR24421">
    <property type="entry name" value="NITRATE/NITRITE SENSOR PROTEIN NARX-RELATED"/>
    <property type="match status" value="1"/>
</dbReference>
<organism evidence="12 13">
    <name type="scientific">Coraliomargarita algicola</name>
    <dbReference type="NCBI Taxonomy" id="3092156"/>
    <lineage>
        <taxon>Bacteria</taxon>
        <taxon>Pseudomonadati</taxon>
        <taxon>Verrucomicrobiota</taxon>
        <taxon>Opitutia</taxon>
        <taxon>Puniceicoccales</taxon>
        <taxon>Coraliomargaritaceae</taxon>
        <taxon>Coraliomargarita</taxon>
    </lineage>
</organism>
<evidence type="ECO:0000256" key="2">
    <source>
        <dbReference type="ARBA" id="ARBA00012438"/>
    </source>
</evidence>
<dbReference type="GO" id="GO:0016301">
    <property type="term" value="F:kinase activity"/>
    <property type="evidence" value="ECO:0007669"/>
    <property type="project" value="UniProtKB-KW"/>
</dbReference>
<dbReference type="InterPro" id="IPR003594">
    <property type="entry name" value="HATPase_dom"/>
</dbReference>
<feature type="domain" description="Signal transduction histidine kinase subgroup 3 dimerisation and phosphoacceptor" evidence="11">
    <location>
        <begin position="484"/>
        <end position="544"/>
    </location>
</feature>
<keyword evidence="9" id="KW-1133">Transmembrane helix</keyword>
<keyword evidence="7" id="KW-0067">ATP-binding</keyword>
<evidence type="ECO:0000256" key="4">
    <source>
        <dbReference type="ARBA" id="ARBA00022679"/>
    </source>
</evidence>
<evidence type="ECO:0000256" key="1">
    <source>
        <dbReference type="ARBA" id="ARBA00000085"/>
    </source>
</evidence>
<dbReference type="Gene3D" id="1.20.5.1930">
    <property type="match status" value="1"/>
</dbReference>
<evidence type="ECO:0000256" key="7">
    <source>
        <dbReference type="ARBA" id="ARBA00022840"/>
    </source>
</evidence>
<keyword evidence="6 12" id="KW-0418">Kinase</keyword>
<dbReference type="InterPro" id="IPR011712">
    <property type="entry name" value="Sig_transdc_His_kin_sub3_dim/P"/>
</dbReference>
<evidence type="ECO:0000256" key="3">
    <source>
        <dbReference type="ARBA" id="ARBA00022553"/>
    </source>
</evidence>
<protein>
    <recommendedName>
        <fullName evidence="2">histidine kinase</fullName>
        <ecNumber evidence="2">2.7.13.3</ecNumber>
    </recommendedName>
</protein>
<dbReference type="InterPro" id="IPR036890">
    <property type="entry name" value="HATPase_C_sf"/>
</dbReference>
<evidence type="ECO:0000313" key="13">
    <source>
        <dbReference type="Proteomes" id="UP001324993"/>
    </source>
</evidence>
<reference evidence="12 13" key="1">
    <citation type="submission" date="2023-11" db="EMBL/GenBank/DDBJ databases">
        <title>Coraliomargarita sp. nov., isolated from marine algae.</title>
        <authorList>
            <person name="Lee J.K."/>
            <person name="Baek J.H."/>
            <person name="Kim J.M."/>
            <person name="Choi D.G."/>
            <person name="Jeon C.O."/>
        </authorList>
    </citation>
    <scope>NUCLEOTIDE SEQUENCE [LARGE SCALE GENOMIC DNA]</scope>
    <source>
        <strain evidence="12 13">J2-16</strain>
    </source>
</reference>
<comment type="catalytic activity">
    <reaction evidence="1">
        <text>ATP + protein L-histidine = ADP + protein N-phospho-L-histidine.</text>
        <dbReference type="EC" id="2.7.13.3"/>
    </reaction>
</comment>
<dbReference type="Pfam" id="PF07730">
    <property type="entry name" value="HisKA_3"/>
    <property type="match status" value="1"/>
</dbReference>
<accession>A0ABZ0RIP8</accession>
<sequence>MHSHTVYSRLLLAGCKYTIFAAFWLHISAGAEHLEQIIAANYLDTYQQNERRLEAISKQLENLPIPNLREPTGTGGFLSDNKEHADDEVVITFNWDQAHRIDATALFPLRLFMDEVYDENLYWPKLITIETNVDGSTTTLAQLDGAQARLRQSLPELVTFSPTKTDNLTIRCTGLQQHPNRDWHAAGFAEIFIFSEHHNLAPIAKLQTNGSRDGKYVLSSKFLTDNQTPLGLPQQAIEDKKKLNYFRQVTENKALNETPLTLTLHYLEPIAIDALRIDPVNHFYYGQGFPVRFTIELLDETGNILLPHNQYRRIALRNPALNPFIANFDETKASSIRITILETQQGVTPRAPTIELSEITALHRGLPLIPAKKIDLLWRNEIQTYTRGVKSRDITLRRMATLNNGETENGRIISQREWTEGLHQQQQLMEEQLMLRSAQTAILTAIRRGILMGSIGLVVIILATAISLIVRSRIKARQHVLHLRAQIASDLHDDVGSNLGTIILQTERLQDLIHTQHEQDRLKKILRLTKESVLGLQEVLQTTSPEIGHHKSLATHLQELTELMLGQTPYTIDIDPIVNDALTDNLTRGRFMLFYKEAVHNAKKHAQCKHVDISIKKDTRALILCIGDDGVGIDAKALSKASTLRTLKKRAEWLSGTLTIDSAKGKGTRLTLELPLNTLRRRSA</sequence>
<evidence type="ECO:0000256" key="9">
    <source>
        <dbReference type="SAM" id="Phobius"/>
    </source>
</evidence>
<evidence type="ECO:0000256" key="8">
    <source>
        <dbReference type="ARBA" id="ARBA00023012"/>
    </source>
</evidence>
<proteinExistence type="predicted"/>
<keyword evidence="9" id="KW-0812">Transmembrane</keyword>
<keyword evidence="5" id="KW-0547">Nucleotide-binding</keyword>
<dbReference type="RefSeq" id="WP_319832809.1">
    <property type="nucleotide sequence ID" value="NZ_CP138858.1"/>
</dbReference>